<reference evidence="1" key="1">
    <citation type="submission" date="2019-12" db="EMBL/GenBank/DDBJ databases">
        <authorList>
            <person name="Cremers G."/>
        </authorList>
    </citation>
    <scope>NUCLEOTIDE SEQUENCE</scope>
    <source>
        <strain evidence="1">Vvax</strain>
    </source>
</reference>
<dbReference type="AlphaFoldDB" id="A0A679J4J5"/>
<dbReference type="RefSeq" id="WP_339092316.1">
    <property type="nucleotide sequence ID" value="NZ_LR743507.1"/>
</dbReference>
<proteinExistence type="predicted"/>
<dbReference type="EMBL" id="LR743507">
    <property type="protein sequence ID" value="CAA2108292.1"/>
    <property type="molecule type" value="Genomic_DNA"/>
</dbReference>
<sequence>MFLSPLASGGSSAYVYVKTGDATYVYETKTPVASAADFLSQANEAGSRGFRWVGALSTGGASTVMVYRKDSDAAGATYTYHTEAAASDKDSFLAQVNAQGAAGYFNTAAAYGFGGDIVAVFEKSSAGNSTYAYEVGADAADTIGALAQFDEKGARGFRYRYPYLLGGFSGSVFVKDLSQSSTFTYQALTEGATLDADIAQSNAVGADGYGFVGPLIVGSESRNYYYKPSNCTGIVICKPTNPFGL</sequence>
<accession>A0A679J4J5</accession>
<name>A0A679J4J5_VARPD</name>
<organism evidence="1">
    <name type="scientific">Variovorax paradoxus</name>
    <dbReference type="NCBI Taxonomy" id="34073"/>
    <lineage>
        <taxon>Bacteria</taxon>
        <taxon>Pseudomonadati</taxon>
        <taxon>Pseudomonadota</taxon>
        <taxon>Betaproteobacteria</taxon>
        <taxon>Burkholderiales</taxon>
        <taxon>Comamonadaceae</taxon>
        <taxon>Variovorax</taxon>
    </lineage>
</organism>
<evidence type="ECO:0000313" key="1">
    <source>
        <dbReference type="EMBL" id="CAA2108292.1"/>
    </source>
</evidence>
<protein>
    <submittedName>
        <fullName evidence="1">Uncharacterized protein</fullName>
    </submittedName>
</protein>
<gene>
    <name evidence="1" type="ORF">VVAX_04807</name>
</gene>